<dbReference type="Pfam" id="PF06912">
    <property type="entry name" value="DUF1275"/>
    <property type="match status" value="1"/>
</dbReference>
<feature type="transmembrane region" description="Helical" evidence="1">
    <location>
        <begin position="224"/>
        <end position="244"/>
    </location>
</feature>
<dbReference type="AlphaFoldDB" id="A0A542SX25"/>
<reference evidence="2 3" key="1">
    <citation type="submission" date="2019-06" db="EMBL/GenBank/DDBJ databases">
        <title>Sequencing the genomes of 1000 actinobacteria strains.</title>
        <authorList>
            <person name="Klenk H.-P."/>
        </authorList>
    </citation>
    <scope>NUCLEOTIDE SEQUENCE [LARGE SCALE GENOMIC DNA]</scope>
    <source>
        <strain evidence="2 3">DSM 41929</strain>
    </source>
</reference>
<keyword evidence="3" id="KW-1185">Reference proteome</keyword>
<feature type="transmembrane region" description="Helical" evidence="1">
    <location>
        <begin position="109"/>
        <end position="129"/>
    </location>
</feature>
<feature type="transmembrane region" description="Helical" evidence="1">
    <location>
        <begin position="60"/>
        <end position="79"/>
    </location>
</feature>
<dbReference type="EMBL" id="VFNX01000008">
    <property type="protein sequence ID" value="TQK79165.1"/>
    <property type="molecule type" value="Genomic_DNA"/>
</dbReference>
<dbReference type="InterPro" id="IPR010699">
    <property type="entry name" value="DUF1275"/>
</dbReference>
<feature type="transmembrane region" description="Helical" evidence="1">
    <location>
        <begin position="250"/>
        <end position="272"/>
    </location>
</feature>
<comment type="caution">
    <text evidence="2">The sequence shown here is derived from an EMBL/GenBank/DDBJ whole genome shotgun (WGS) entry which is preliminary data.</text>
</comment>
<dbReference type="PANTHER" id="PTHR37314:SF4">
    <property type="entry name" value="UPF0700 TRANSMEMBRANE PROTEIN YOAK"/>
    <property type="match status" value="1"/>
</dbReference>
<keyword evidence="1" id="KW-1133">Transmembrane helix</keyword>
<gene>
    <name evidence="2" type="ORF">FB563_8387</name>
</gene>
<feature type="transmembrane region" description="Helical" evidence="1">
    <location>
        <begin position="144"/>
        <end position="165"/>
    </location>
</feature>
<dbReference type="PANTHER" id="PTHR37314">
    <property type="entry name" value="SLR0142 PROTEIN"/>
    <property type="match status" value="1"/>
</dbReference>
<dbReference type="Proteomes" id="UP000318103">
    <property type="component" value="Unassembled WGS sequence"/>
</dbReference>
<name>A0A542SX25_9ACTN</name>
<evidence type="ECO:0000313" key="2">
    <source>
        <dbReference type="EMBL" id="TQK79165.1"/>
    </source>
</evidence>
<evidence type="ECO:0000313" key="3">
    <source>
        <dbReference type="Proteomes" id="UP000318103"/>
    </source>
</evidence>
<keyword evidence="1" id="KW-0472">Membrane</keyword>
<keyword evidence="1" id="KW-0812">Transmembrane</keyword>
<organism evidence="2 3">
    <name type="scientific">Streptomyces puniciscabiei</name>
    <dbReference type="NCBI Taxonomy" id="164348"/>
    <lineage>
        <taxon>Bacteria</taxon>
        <taxon>Bacillati</taxon>
        <taxon>Actinomycetota</taxon>
        <taxon>Actinomycetes</taxon>
        <taxon>Kitasatosporales</taxon>
        <taxon>Streptomycetaceae</taxon>
        <taxon>Streptomyces</taxon>
    </lineage>
</organism>
<accession>A0A542SX25</accession>
<feature type="transmembrane region" description="Helical" evidence="1">
    <location>
        <begin position="85"/>
        <end position="102"/>
    </location>
</feature>
<sequence>MIPEGHHGGVIATAARLDFAIGPVPGSVAHGYYGSPKVTSPAGGTVEQQVQAKTGPGRSLRIAVVLLVAASGALESVSFLGLDRVFAGVVTSNFALLGMAVGRGEAVGVKAAVLALAGFGVGALVVAWGTRGRVTADTHWPRHIMTVLGAEAVLLAVGALAWGLAGGMPGAATRDVLQFGAALAMGSQSAAMVAAGEAAAPTTYLTGTLATYIVKGIGAGRPGVWVPLRFIGLIAGAALSAALLKEARAWAALPPVILMLCAIAAACTPLAARRRGSSGPS</sequence>
<evidence type="ECO:0000256" key="1">
    <source>
        <dbReference type="SAM" id="Phobius"/>
    </source>
</evidence>
<proteinExistence type="predicted"/>
<protein>
    <submittedName>
        <fullName evidence="2">Uncharacterized membrane protein YoaK (UPF0700 family)</fullName>
    </submittedName>
</protein>